<accession>A0A915D4A5</accession>
<dbReference type="GO" id="GO:0016020">
    <property type="term" value="C:membrane"/>
    <property type="evidence" value="ECO:0007669"/>
    <property type="project" value="UniProtKB-SubCell"/>
</dbReference>
<dbReference type="CDD" id="cd00637">
    <property type="entry name" value="7tm_classA_rhodopsin-like"/>
    <property type="match status" value="1"/>
</dbReference>
<dbReference type="WBParaSite" id="jg15421">
    <property type="protein sequence ID" value="jg15421"/>
    <property type="gene ID" value="jg15421"/>
</dbReference>
<feature type="transmembrane region" description="Helical" evidence="5">
    <location>
        <begin position="70"/>
        <end position="96"/>
    </location>
</feature>
<keyword evidence="7" id="KW-1185">Reference proteome</keyword>
<evidence type="ECO:0000256" key="4">
    <source>
        <dbReference type="ARBA" id="ARBA00023136"/>
    </source>
</evidence>
<feature type="domain" description="G-protein coupled receptors family 1 profile" evidence="6">
    <location>
        <begin position="49"/>
        <end position="221"/>
    </location>
</feature>
<evidence type="ECO:0000256" key="2">
    <source>
        <dbReference type="ARBA" id="ARBA00022692"/>
    </source>
</evidence>
<dbReference type="SUPFAM" id="SSF81321">
    <property type="entry name" value="Family A G protein-coupled receptor-like"/>
    <property type="match status" value="1"/>
</dbReference>
<evidence type="ECO:0000256" key="1">
    <source>
        <dbReference type="ARBA" id="ARBA00004370"/>
    </source>
</evidence>
<dbReference type="Gene3D" id="1.20.1070.10">
    <property type="entry name" value="Rhodopsin 7-helix transmembrane proteins"/>
    <property type="match status" value="1"/>
</dbReference>
<name>A0A915D4A5_9BILA</name>
<feature type="transmembrane region" description="Helical" evidence="5">
    <location>
        <begin position="34"/>
        <end position="58"/>
    </location>
</feature>
<evidence type="ECO:0000313" key="8">
    <source>
        <dbReference type="WBParaSite" id="jg15421"/>
    </source>
</evidence>
<comment type="subcellular location">
    <subcellularLocation>
        <location evidence="1">Membrane</location>
    </subcellularLocation>
</comment>
<reference evidence="8" key="1">
    <citation type="submission" date="2022-11" db="UniProtKB">
        <authorList>
            <consortium name="WormBaseParasite"/>
        </authorList>
    </citation>
    <scope>IDENTIFICATION</scope>
</reference>
<keyword evidence="4 5" id="KW-0472">Membrane</keyword>
<dbReference type="InterPro" id="IPR017452">
    <property type="entry name" value="GPCR_Rhodpsn_7TM"/>
</dbReference>
<keyword evidence="2 5" id="KW-0812">Transmembrane</keyword>
<dbReference type="AlphaFoldDB" id="A0A915D4A5"/>
<dbReference type="Proteomes" id="UP000887574">
    <property type="component" value="Unplaced"/>
</dbReference>
<feature type="transmembrane region" description="Helical" evidence="5">
    <location>
        <begin position="212"/>
        <end position="233"/>
    </location>
</feature>
<protein>
    <submittedName>
        <fullName evidence="8">G-protein coupled receptors family 1 profile domain-containing protein</fullName>
    </submittedName>
</protein>
<evidence type="ECO:0000256" key="3">
    <source>
        <dbReference type="ARBA" id="ARBA00022989"/>
    </source>
</evidence>
<keyword evidence="3 5" id="KW-1133">Transmembrane helix</keyword>
<feature type="transmembrane region" description="Helical" evidence="5">
    <location>
        <begin position="108"/>
        <end position="132"/>
    </location>
</feature>
<sequence length="353" mass="39864">MVIIISGNNCWNKTTHPDGLQKELEEHDHVFRIYYGYMALPVVLPGFISTTLLIMCIIKAMKERRVGRKFYALLLNRAIGDLLAILCAAATIVFVFCGKHVSDSIVHILNTLFIGCFWSAMVSYVFMGLLKLYGIARPLHYLHHITMKKCVKIIVLSWLVFFILVTVTMILIALTKISVLADWTNCTMEICLKPIYRLALNVGTLAIFHFPYTLWAIFLTFAPTCFFTFHWTVMQTLMGYVRFFLLFRILLDSCMGILLDKEMKISLQQLLGLTKKTSSRTNWMISSTNNGALKNGHIAVASKKELFRAASVWISPKLKVWPSSDSSSTSLGSTRSSPDTIEVASFGSIKCKT</sequence>
<proteinExistence type="predicted"/>
<evidence type="ECO:0000256" key="5">
    <source>
        <dbReference type="SAM" id="Phobius"/>
    </source>
</evidence>
<organism evidence="7 8">
    <name type="scientific">Ditylenchus dipsaci</name>
    <dbReference type="NCBI Taxonomy" id="166011"/>
    <lineage>
        <taxon>Eukaryota</taxon>
        <taxon>Metazoa</taxon>
        <taxon>Ecdysozoa</taxon>
        <taxon>Nematoda</taxon>
        <taxon>Chromadorea</taxon>
        <taxon>Rhabditida</taxon>
        <taxon>Tylenchina</taxon>
        <taxon>Tylenchomorpha</taxon>
        <taxon>Sphaerularioidea</taxon>
        <taxon>Anguinidae</taxon>
        <taxon>Anguininae</taxon>
        <taxon>Ditylenchus</taxon>
    </lineage>
</organism>
<feature type="transmembrane region" description="Helical" evidence="5">
    <location>
        <begin position="153"/>
        <end position="174"/>
    </location>
</feature>
<evidence type="ECO:0000259" key="6">
    <source>
        <dbReference type="PROSITE" id="PS50262"/>
    </source>
</evidence>
<dbReference type="PROSITE" id="PS50262">
    <property type="entry name" value="G_PROTEIN_RECEP_F1_2"/>
    <property type="match status" value="1"/>
</dbReference>
<evidence type="ECO:0000313" key="7">
    <source>
        <dbReference type="Proteomes" id="UP000887574"/>
    </source>
</evidence>